<feature type="compositionally biased region" description="Acidic residues" evidence="3">
    <location>
        <begin position="256"/>
        <end position="265"/>
    </location>
</feature>
<accession>A0ABR0EPZ0</accession>
<comment type="caution">
    <text evidence="5">The sequence shown here is derived from an EMBL/GenBank/DDBJ whole genome shotgun (WGS) entry which is preliminary data.</text>
</comment>
<dbReference type="InterPro" id="IPR012677">
    <property type="entry name" value="Nucleotide-bd_a/b_plait_sf"/>
</dbReference>
<name>A0ABR0EPZ0_ZASCE</name>
<sequence length="395" mass="44054">MSSSPEIPDSDKKRKRQVESDDDDDKLEIDVNLPEPPSKKAKRKEKKQAKAKSKKPADEEDGGESVKKEDDVEKKAVDEPAKRSDYGIWVGNLPFNATKDTMKAFLLREGGIDENEITRVHLPTGARAQNKGFAYIDFKSPAILELALTLSERLEGGRRLLIKNAKSFEGRPKENAASKTAEPAKEPSKRVFVGNLSFDVTKDELLEHFGQAGTVEDVFMATFQDSGKCKGFAWVTFADLDASKNATQGYIWKEPEVEEEEASEGEEPHPKSKKHKPRKWFINRLQGRELRCEYAEDAQTRYKKRFGKAKPTDSAEDATTGAEDTLEGLAEEAASARSAAPKKNPRMKHLDKDQRQEERRKRFDARTVAPGKALANTQRATGAIVAGKGSKVTFD</sequence>
<evidence type="ECO:0000256" key="1">
    <source>
        <dbReference type="ARBA" id="ARBA00022884"/>
    </source>
</evidence>
<evidence type="ECO:0000313" key="5">
    <source>
        <dbReference type="EMBL" id="KAK4503672.1"/>
    </source>
</evidence>
<keyword evidence="1 2" id="KW-0694">RNA-binding</keyword>
<evidence type="ECO:0000256" key="3">
    <source>
        <dbReference type="SAM" id="MobiDB-lite"/>
    </source>
</evidence>
<reference evidence="5 6" key="1">
    <citation type="journal article" date="2023" name="G3 (Bethesda)">
        <title>A chromosome-level genome assembly of Zasmidium syzygii isolated from banana leaves.</title>
        <authorList>
            <person name="van Westerhoven A.C."/>
            <person name="Mehrabi R."/>
            <person name="Talebi R."/>
            <person name="Steentjes M.B.F."/>
            <person name="Corcolon B."/>
            <person name="Chong P.A."/>
            <person name="Kema G.H.J."/>
            <person name="Seidl M.F."/>
        </authorList>
    </citation>
    <scope>NUCLEOTIDE SEQUENCE [LARGE SCALE GENOMIC DNA]</scope>
    <source>
        <strain evidence="5 6">P124</strain>
    </source>
</reference>
<feature type="domain" description="RRM" evidence="4">
    <location>
        <begin position="189"/>
        <end position="297"/>
    </location>
</feature>
<feature type="compositionally biased region" description="Basic and acidic residues" evidence="3">
    <location>
        <begin position="348"/>
        <end position="365"/>
    </location>
</feature>
<dbReference type="PANTHER" id="PTHR23236:SF95">
    <property type="entry name" value="NUCLEOLAR PROTEIN 13"/>
    <property type="match status" value="1"/>
</dbReference>
<dbReference type="EMBL" id="JAXOVC010000003">
    <property type="protein sequence ID" value="KAK4503672.1"/>
    <property type="molecule type" value="Genomic_DNA"/>
</dbReference>
<feature type="region of interest" description="Disordered" evidence="3">
    <location>
        <begin position="1"/>
        <end position="78"/>
    </location>
</feature>
<feature type="region of interest" description="Disordered" evidence="3">
    <location>
        <begin position="254"/>
        <end position="279"/>
    </location>
</feature>
<dbReference type="PANTHER" id="PTHR23236">
    <property type="entry name" value="EUKARYOTIC TRANSLATION INITIATION FACTOR 4B/4H"/>
    <property type="match status" value="1"/>
</dbReference>
<organism evidence="5 6">
    <name type="scientific">Zasmidium cellare</name>
    <name type="common">Wine cellar mold</name>
    <name type="synonym">Racodium cellare</name>
    <dbReference type="NCBI Taxonomy" id="395010"/>
    <lineage>
        <taxon>Eukaryota</taxon>
        <taxon>Fungi</taxon>
        <taxon>Dikarya</taxon>
        <taxon>Ascomycota</taxon>
        <taxon>Pezizomycotina</taxon>
        <taxon>Dothideomycetes</taxon>
        <taxon>Dothideomycetidae</taxon>
        <taxon>Mycosphaerellales</taxon>
        <taxon>Mycosphaerellaceae</taxon>
        <taxon>Zasmidium</taxon>
    </lineage>
</organism>
<dbReference type="PROSITE" id="PS50102">
    <property type="entry name" value="RRM"/>
    <property type="match status" value="2"/>
</dbReference>
<evidence type="ECO:0000259" key="4">
    <source>
        <dbReference type="PROSITE" id="PS50102"/>
    </source>
</evidence>
<dbReference type="Proteomes" id="UP001305779">
    <property type="component" value="Unassembled WGS sequence"/>
</dbReference>
<dbReference type="InterPro" id="IPR035979">
    <property type="entry name" value="RBD_domain_sf"/>
</dbReference>
<dbReference type="InterPro" id="IPR000504">
    <property type="entry name" value="RRM_dom"/>
</dbReference>
<gene>
    <name evidence="5" type="ORF">PRZ48_004587</name>
</gene>
<feature type="compositionally biased region" description="Basic residues" evidence="3">
    <location>
        <begin position="39"/>
        <end position="54"/>
    </location>
</feature>
<evidence type="ECO:0000256" key="2">
    <source>
        <dbReference type="PROSITE-ProRule" id="PRU00176"/>
    </source>
</evidence>
<dbReference type="Gene3D" id="3.30.70.330">
    <property type="match status" value="2"/>
</dbReference>
<dbReference type="SUPFAM" id="SSF54928">
    <property type="entry name" value="RNA-binding domain, RBD"/>
    <property type="match status" value="1"/>
</dbReference>
<protein>
    <recommendedName>
        <fullName evidence="4">RRM domain-containing protein</fullName>
    </recommendedName>
</protein>
<dbReference type="SMART" id="SM00360">
    <property type="entry name" value="RRM"/>
    <property type="match status" value="2"/>
</dbReference>
<dbReference type="Pfam" id="PF00076">
    <property type="entry name" value="RRM_1"/>
    <property type="match status" value="2"/>
</dbReference>
<feature type="domain" description="RRM" evidence="4">
    <location>
        <begin position="86"/>
        <end position="167"/>
    </location>
</feature>
<feature type="region of interest" description="Disordered" evidence="3">
    <location>
        <begin position="306"/>
        <end position="395"/>
    </location>
</feature>
<keyword evidence="6" id="KW-1185">Reference proteome</keyword>
<proteinExistence type="predicted"/>
<feature type="compositionally biased region" description="Basic and acidic residues" evidence="3">
    <location>
        <begin position="64"/>
        <end position="78"/>
    </location>
</feature>
<evidence type="ECO:0000313" key="6">
    <source>
        <dbReference type="Proteomes" id="UP001305779"/>
    </source>
</evidence>